<evidence type="ECO:0000256" key="1">
    <source>
        <dbReference type="SAM" id="MobiDB-lite"/>
    </source>
</evidence>
<protein>
    <recommendedName>
        <fullName evidence="2">SAC3/GANP/THP3 conserved domain-containing protein</fullName>
    </recommendedName>
</protein>
<feature type="compositionally biased region" description="Low complexity" evidence="1">
    <location>
        <begin position="782"/>
        <end position="791"/>
    </location>
</feature>
<feature type="compositionally biased region" description="Low complexity" evidence="1">
    <location>
        <begin position="640"/>
        <end position="651"/>
    </location>
</feature>
<organism evidence="3 4">
    <name type="scientific">Rhinocladiella mackenziei CBS 650.93</name>
    <dbReference type="NCBI Taxonomy" id="1442369"/>
    <lineage>
        <taxon>Eukaryota</taxon>
        <taxon>Fungi</taxon>
        <taxon>Dikarya</taxon>
        <taxon>Ascomycota</taxon>
        <taxon>Pezizomycotina</taxon>
        <taxon>Eurotiomycetes</taxon>
        <taxon>Chaetothyriomycetidae</taxon>
        <taxon>Chaetothyriales</taxon>
        <taxon>Herpotrichiellaceae</taxon>
        <taxon>Rhinocladiella</taxon>
    </lineage>
</organism>
<dbReference type="VEuPathDB" id="FungiDB:Z518_01040"/>
<feature type="compositionally biased region" description="Acidic residues" evidence="1">
    <location>
        <begin position="1525"/>
        <end position="1555"/>
    </location>
</feature>
<evidence type="ECO:0000259" key="2">
    <source>
        <dbReference type="Pfam" id="PF03399"/>
    </source>
</evidence>
<evidence type="ECO:0000313" key="4">
    <source>
        <dbReference type="Proteomes" id="UP000053617"/>
    </source>
</evidence>
<feature type="compositionally biased region" description="Polar residues" evidence="1">
    <location>
        <begin position="1571"/>
        <end position="1586"/>
    </location>
</feature>
<feature type="compositionally biased region" description="Polar residues" evidence="1">
    <location>
        <begin position="1085"/>
        <end position="1103"/>
    </location>
</feature>
<feature type="compositionally biased region" description="Low complexity" evidence="1">
    <location>
        <begin position="79"/>
        <end position="95"/>
    </location>
</feature>
<keyword evidence="4" id="KW-1185">Reference proteome</keyword>
<feature type="compositionally biased region" description="Polar residues" evidence="1">
    <location>
        <begin position="1472"/>
        <end position="1481"/>
    </location>
</feature>
<feature type="region of interest" description="Disordered" evidence="1">
    <location>
        <begin position="1402"/>
        <end position="1602"/>
    </location>
</feature>
<dbReference type="GeneID" id="25289111"/>
<dbReference type="InterPro" id="IPR005062">
    <property type="entry name" value="SAC3/GANP/THP3_conserved"/>
</dbReference>
<reference evidence="3 4" key="1">
    <citation type="submission" date="2015-01" db="EMBL/GenBank/DDBJ databases">
        <title>The Genome Sequence of Rhinocladiella mackenzie CBS 650.93.</title>
        <authorList>
            <consortium name="The Broad Institute Genomics Platform"/>
            <person name="Cuomo C."/>
            <person name="de Hoog S."/>
            <person name="Gorbushina A."/>
            <person name="Stielow B."/>
            <person name="Teixiera M."/>
            <person name="Abouelleil A."/>
            <person name="Chapman S.B."/>
            <person name="Priest M."/>
            <person name="Young S.K."/>
            <person name="Wortman J."/>
            <person name="Nusbaum C."/>
            <person name="Birren B."/>
        </authorList>
    </citation>
    <scope>NUCLEOTIDE SEQUENCE [LARGE SCALE GENOMIC DNA]</scope>
    <source>
        <strain evidence="3 4">CBS 650.93</strain>
    </source>
</reference>
<dbReference type="HOGENOM" id="CLU_244241_0_0_1"/>
<dbReference type="OrthoDB" id="264795at2759"/>
<feature type="compositionally biased region" description="Polar residues" evidence="1">
    <location>
        <begin position="1123"/>
        <end position="1132"/>
    </location>
</feature>
<dbReference type="RefSeq" id="XP_013277095.1">
    <property type="nucleotide sequence ID" value="XM_013421641.1"/>
</dbReference>
<feature type="compositionally biased region" description="Basic and acidic residues" evidence="1">
    <location>
        <begin position="1422"/>
        <end position="1438"/>
    </location>
</feature>
<dbReference type="PANTHER" id="PTHR12436:SF3">
    <property type="entry name" value="GERMINAL-CENTER ASSOCIATED NUCLEAR PROTEIN"/>
    <property type="match status" value="1"/>
</dbReference>
<feature type="region of interest" description="Disordered" evidence="1">
    <location>
        <begin position="1080"/>
        <end position="1153"/>
    </location>
</feature>
<dbReference type="STRING" id="1442369.A0A0D2IV63"/>
<feature type="compositionally biased region" description="Polar residues" evidence="1">
    <location>
        <begin position="807"/>
        <end position="869"/>
    </location>
</feature>
<feature type="compositionally biased region" description="Low complexity" evidence="1">
    <location>
        <begin position="51"/>
        <end position="60"/>
    </location>
</feature>
<name>A0A0D2IV63_9EURO</name>
<feature type="compositionally biased region" description="Pro residues" evidence="1">
    <location>
        <begin position="792"/>
        <end position="805"/>
    </location>
</feature>
<dbReference type="Pfam" id="PF03399">
    <property type="entry name" value="SAC3_GANP"/>
    <property type="match status" value="1"/>
</dbReference>
<dbReference type="PANTHER" id="PTHR12436">
    <property type="entry name" value="80 KDA MCM3-ASSOCIATED PROTEIN"/>
    <property type="match status" value="1"/>
</dbReference>
<feature type="compositionally biased region" description="Acidic residues" evidence="1">
    <location>
        <begin position="579"/>
        <end position="593"/>
    </location>
</feature>
<sequence>MSAPSTRGQRGGSGAARGARAAPFTATRSRDSNQGSTKSVSPARGRGRGRAGATAASTSGDGLLQKLRAGTVKRGSDNTTSSSSSGRGRSASTTAPFTPNSRGRGRGRGRGHLSQTFITPKSPAPTPEPRRSSPTPSNHRDFMNNAFAKFQVLKPKREEERAKAIRDGFLADPEKKTSLDKAITPVGTCTDMCPEFERVERIVQNMVDRAEKVHNEDTGKDIPSEDRMVKRFRRSAAGYDEQLPSDIRTPATLKKTLDYLLDKVVGGGERLATIHKFVWDRTRGIRNDFSIQQVTNVNDVEIAVDCYERIARFHILSLHQLSNPDNLWEGENFDAHQEREQLNNTLLSLLYYYDDNRQRMDFPNEGEFRAYCVIFELQSQHPDLEDRMQSWPSNLLQDKRVQTALRLYTAAGNTLFDQGPLRPMEPFAIAQSNTGSFWNILSSLAVPYIMACVAEIYFGHVRFAALDALWRSCKSAPAAQQAKSRDWSLSEVTSFLGFDTEDETKDFCAAFNLYFSTDEHGDEYLNATANSAHSLDQSSIPNQQLFSHHYVEKKRFRRTLPAVINGVTVAEAIRQGWVEGDEEEEASEEDAREDDQSMFIPESKPNFASTNTSVFGSPLNPQASPFTPQFGSSGFGGFGSSPSTFGKSTSTQQQPESPFKPEGVTQPPKVQQQDSFGSGGFEIPPKEPKFNSTNTTEPTAFRAAELIQTNDSISPTPTTTTASFKGFNLGKPLSASATTAPNTTASSAQSAPSIFGPHPVLEPAFPALSGPSEESSTKANTSSPAPFKFPSFTPPSSRPVNPPDIPTRTQTSEIPPTSSQLPSAPTFSFTQARPPRSSLTESTTAPKSQPSPTNTTSGFSFNRTPNTLADSLGPRFFTTKPSSIPETKQRPSEAFKCPPAPLPTGSSANQGPAEQPLTGPEPTTDLFVDINPSTAAPQAAPQISTTPPHSPVRPPSNPVFTEADRSKLAGNLARAALLRPHGLLQNYVEYTLPDLVRTALNQHRLEVFDAAVASIRQRILARKFGYLWRTRAWRNKLNRRAKNRRQLFAEATRVEQARKKRGEEELEAILHAAEETKRLQREVKQATQAQILRDSTQNNNSTGRIAGQKRKSFSRPNAKESAISKNGTSTSVGHKRSRTTSTFPEPPTSVRSDENAVSAWQTSTSRPQHVSIFSGASVLGRSTSNQDLRRAARKVDTTHTDYFRLKALGVDPEAPIVPYTKESLAMRKLREAEERQTAIARAKKRISHLASDQSPRALAWSPALSIPDAPNPVSKDSPGKMASQPQGEDDFLKQIREAREAMAEQTEWFKQQTVTIEKEIEREEELFRRSQTDQSISPSASGLARANGYEYYPGETKSGLSLSRTERRIRQTGAHGLAVRPLRSRSECVPVAMSKRSALCYSRGSNLSSEQGFGSSPGRKRSRDEMDPAFTNERRDQDTNNIHTSKRPRPPTSSSAPGGIRREKPKAAPHKNGQNSYQLLQSVSYEDTDADDDDVEESDEEQELYDEDESAEHHQPYGTQNGADPDGEEEELEEEEDDDEEAEEELEEEYEEEDPGQYHRFGSGYPDDAATPTTNPQLSRATSSAPGGSMDDALVLSDSDGD</sequence>
<feature type="region of interest" description="Disordered" evidence="1">
    <location>
        <begin position="1263"/>
        <end position="1287"/>
    </location>
</feature>
<feature type="compositionally biased region" description="Polar residues" evidence="1">
    <location>
        <begin position="1403"/>
        <end position="1414"/>
    </location>
</feature>
<feature type="compositionally biased region" description="Pro residues" evidence="1">
    <location>
        <begin position="948"/>
        <end position="957"/>
    </location>
</feature>
<feature type="region of interest" description="Disordered" evidence="1">
    <location>
        <begin position="1326"/>
        <end position="1365"/>
    </location>
</feature>
<evidence type="ECO:0000313" key="3">
    <source>
        <dbReference type="EMBL" id="KIX09959.1"/>
    </source>
</evidence>
<dbReference type="InterPro" id="IPR045107">
    <property type="entry name" value="SAC3/GANP/THP3"/>
</dbReference>
<feature type="compositionally biased region" description="Acidic residues" evidence="1">
    <location>
        <begin position="1486"/>
        <end position="1510"/>
    </location>
</feature>
<accession>A0A0D2IV63</accession>
<dbReference type="EMBL" id="KN847475">
    <property type="protein sequence ID" value="KIX09959.1"/>
    <property type="molecule type" value="Genomic_DNA"/>
</dbReference>
<feature type="compositionally biased region" description="Low complexity" evidence="1">
    <location>
        <begin position="734"/>
        <end position="753"/>
    </location>
</feature>
<feature type="compositionally biased region" description="Polar residues" evidence="1">
    <location>
        <begin position="772"/>
        <end position="781"/>
    </location>
</feature>
<gene>
    <name evidence="3" type="ORF">Z518_01040</name>
</gene>
<feature type="domain" description="SAC3/GANP/THP3 conserved" evidence="2">
    <location>
        <begin position="192"/>
        <end position="516"/>
    </location>
</feature>
<feature type="region of interest" description="Disordered" evidence="1">
    <location>
        <begin position="1"/>
        <end position="141"/>
    </location>
</feature>
<feature type="region of interest" description="Disordered" evidence="1">
    <location>
        <begin position="575"/>
        <end position="962"/>
    </location>
</feature>
<feature type="compositionally biased region" description="Polar residues" evidence="1">
    <location>
        <begin position="606"/>
        <end position="623"/>
    </location>
</feature>
<dbReference type="Gene3D" id="1.25.40.990">
    <property type="match status" value="1"/>
</dbReference>
<dbReference type="GO" id="GO:0005737">
    <property type="term" value="C:cytoplasm"/>
    <property type="evidence" value="ECO:0007669"/>
    <property type="project" value="TreeGrafter"/>
</dbReference>
<dbReference type="Proteomes" id="UP000053617">
    <property type="component" value="Unassembled WGS sequence"/>
</dbReference>
<proteinExistence type="predicted"/>
<dbReference type="GO" id="GO:0006406">
    <property type="term" value="P:mRNA export from nucleus"/>
    <property type="evidence" value="ECO:0007669"/>
    <property type="project" value="TreeGrafter"/>
</dbReference>
<dbReference type="GO" id="GO:0070390">
    <property type="term" value="C:transcription export complex 2"/>
    <property type="evidence" value="ECO:0007669"/>
    <property type="project" value="TreeGrafter"/>
</dbReference>